<organism evidence="14 15">
    <name type="scientific">Bos mutus</name>
    <name type="common">wild yak</name>
    <dbReference type="NCBI Taxonomy" id="72004"/>
    <lineage>
        <taxon>Eukaryota</taxon>
        <taxon>Metazoa</taxon>
        <taxon>Chordata</taxon>
        <taxon>Craniata</taxon>
        <taxon>Vertebrata</taxon>
        <taxon>Euteleostomi</taxon>
        <taxon>Mammalia</taxon>
        <taxon>Eutheria</taxon>
        <taxon>Laurasiatheria</taxon>
        <taxon>Artiodactyla</taxon>
        <taxon>Ruminantia</taxon>
        <taxon>Pecora</taxon>
        <taxon>Bovidae</taxon>
        <taxon>Bovinae</taxon>
        <taxon>Bos</taxon>
    </lineage>
</organism>
<keyword evidence="11" id="KW-0472">Membrane</keyword>
<keyword evidence="7" id="KW-1133">Transmembrane helix</keyword>
<dbReference type="GO" id="GO:0005506">
    <property type="term" value="F:iron ion binding"/>
    <property type="evidence" value="ECO:0007669"/>
    <property type="project" value="InterPro"/>
</dbReference>
<evidence type="ECO:0000256" key="1">
    <source>
        <dbReference type="ARBA" id="ARBA00004586"/>
    </source>
</evidence>
<keyword evidence="4" id="KW-0812">Transmembrane</keyword>
<dbReference type="Pfam" id="PF00067">
    <property type="entry name" value="p450"/>
    <property type="match status" value="4"/>
</dbReference>
<feature type="region of interest" description="Disordered" evidence="13">
    <location>
        <begin position="112"/>
        <end position="143"/>
    </location>
</feature>
<evidence type="ECO:0000313" key="15">
    <source>
        <dbReference type="Proteomes" id="UP000322234"/>
    </source>
</evidence>
<dbReference type="GO" id="GO:0020037">
    <property type="term" value="F:heme binding"/>
    <property type="evidence" value="ECO:0007669"/>
    <property type="project" value="InterPro"/>
</dbReference>
<keyword evidence="5 12" id="KW-0479">Metal-binding</keyword>
<dbReference type="InterPro" id="IPR017972">
    <property type="entry name" value="Cyt_P450_CS"/>
</dbReference>
<evidence type="ECO:0000313" key="14">
    <source>
        <dbReference type="EMBL" id="MXQ88274.1"/>
    </source>
</evidence>
<dbReference type="InterPro" id="IPR036396">
    <property type="entry name" value="Cyt_P450_sf"/>
</dbReference>
<dbReference type="GO" id="GO:0006629">
    <property type="term" value="P:lipid metabolic process"/>
    <property type="evidence" value="ECO:0007669"/>
    <property type="project" value="UniProtKB-ARBA"/>
</dbReference>
<evidence type="ECO:0000256" key="2">
    <source>
        <dbReference type="ARBA" id="ARBA00010617"/>
    </source>
</evidence>
<evidence type="ECO:0000256" key="6">
    <source>
        <dbReference type="ARBA" id="ARBA00022824"/>
    </source>
</evidence>
<evidence type="ECO:0000256" key="12">
    <source>
        <dbReference type="PIRSR" id="PIRSR602401-1"/>
    </source>
</evidence>
<proteinExistence type="inferred from homology"/>
<evidence type="ECO:0000256" key="5">
    <source>
        <dbReference type="ARBA" id="ARBA00022723"/>
    </source>
</evidence>
<dbReference type="PANTHER" id="PTHR24291:SF39">
    <property type="entry name" value="CYTOCHROME P450 4A11-RELATED"/>
    <property type="match status" value="1"/>
</dbReference>
<dbReference type="InterPro" id="IPR001128">
    <property type="entry name" value="Cyt_P450"/>
</dbReference>
<keyword evidence="6" id="KW-0256">Endoplasmic reticulum</keyword>
<sequence>MKQVDPNSKEKELEELLKRVEEFPYAYPCWMWGDNVHLVVYDPDYMKVVLRRSDPKSEDIYRFLAPWIVLLLLEEQTWFQHRQMLTPAFHYDILKPYLGLMADSVQGMLSECGQERPEPLGRSTQEGRTLHSGPASTDGSSLSDEDLRAEVDTFIFGGHDTTASGISWILYALASHPEHQQRCREEIQSLLGDGASITWNHCSGTDAVIKERKAHLQKEGQLEKEKTRRNVNFLDVFLFARDKWEELVSQDSHLEIFGHVSLMTLDTIMKCAFSQQGSVQTDRNSQSYIQAIKDVSHLIISRLRNAFHQNDLIYRLTPEGHWNHRACQLAHQHTVSVGRRGLSLWAEAHRKGRPCTLVLPPQMENGSSLSDEDLRAEVDTFMFEGHDTTASGISWILYALASHPEHQQRCREEIQSLLADGASITWDHLDQMPYTTMCIKEAMRLYPPVPVISRELSKPITFPDGRSLPAGILVSLSIYGLHHNPKVWPNPEVFDPTRFAPGSTRHSHAFLPFSGGSRNCIGKQFAMNELKVAVALTLLRFELSPDSSRVPVPMPVIVLRSKNGIYLQLRKLSDPGYGNYKDIECLVTTFEESLVGLGNGSLLLEGQMWFQYQWMLTPAFHHDILKPSMGHMAYSVQMMVVGGDILPDQAGCSGEVVSLLGLVLLLIKAAQLYLRRQWLLKALHHFPSPPSHWFYGHKQEYQEEGELPHLLKRVEKYPRACVRWMWGTRALLLVYHPDYMKMVLGRSDPKAHVTYRCLKPWIGTGLLLLEGQTWFQHRRMLTPAFHYDILKPYVGIMADSVRVMLDKWEELVSQDSHLEIFGHVSLMTLDTIMKCAFSQQGSVQTDRNSQSYIQAIKDVSHLIISRLRNAFHQNDLIYRLTPEGHWNHRACQLAHQHTVSVGRRGLSLWAEAHRKGRPCTLVLPPQMENGSSLSDEDLRAEVDTFMFEGHDTTASGISWILYALASHPEHQQRCREEIQSLLADGASITWDHLDQMPYTTMCIKEAMRLYPPVPVISRELSKPITFPDGRSLPAGILVSLSIYGLHHNPKVWPNPEVFDPTRFAPGSTRHSHAFLPFSGGSRNCIGKQFAMNELKVAVALTLLRFELSPDSSRVPVPMPVIVLRSKNGIHLQLRKLSDPGGDKDKP</sequence>
<dbReference type="PRINTS" id="PR00463">
    <property type="entry name" value="EP450I"/>
</dbReference>
<feature type="binding site" description="axial binding residue" evidence="12">
    <location>
        <position position="1084"/>
    </location>
    <ligand>
        <name>heme</name>
        <dbReference type="ChEBI" id="CHEBI:30413"/>
    </ligand>
    <ligandPart>
        <name>Fe</name>
        <dbReference type="ChEBI" id="CHEBI:18248"/>
    </ligandPart>
</feature>
<evidence type="ECO:0000256" key="4">
    <source>
        <dbReference type="ARBA" id="ARBA00022692"/>
    </source>
</evidence>
<name>A0A6B0RJZ2_9CETA</name>
<comment type="cofactor">
    <cofactor evidence="12">
        <name>heme</name>
        <dbReference type="ChEBI" id="CHEBI:30413"/>
    </cofactor>
</comment>
<protein>
    <submittedName>
        <fullName evidence="14">Uncharacterized protein</fullName>
    </submittedName>
</protein>
<evidence type="ECO:0000256" key="3">
    <source>
        <dbReference type="ARBA" id="ARBA00022617"/>
    </source>
</evidence>
<evidence type="ECO:0000256" key="10">
    <source>
        <dbReference type="ARBA" id="ARBA00023033"/>
    </source>
</evidence>
<evidence type="ECO:0000256" key="8">
    <source>
        <dbReference type="ARBA" id="ARBA00023002"/>
    </source>
</evidence>
<evidence type="ECO:0000256" key="9">
    <source>
        <dbReference type="ARBA" id="ARBA00023004"/>
    </source>
</evidence>
<dbReference type="PROSITE" id="PS00086">
    <property type="entry name" value="CYTOCHROME_P450"/>
    <property type="match status" value="2"/>
</dbReference>
<dbReference type="CDD" id="cd20678">
    <property type="entry name" value="CYP4B-like"/>
    <property type="match status" value="1"/>
</dbReference>
<gene>
    <name evidence="14" type="ORF">E5288_WYG017205</name>
</gene>
<comment type="caution">
    <text evidence="14">The sequence shown here is derived from an EMBL/GenBank/DDBJ whole genome shotgun (WGS) entry which is preliminary data.</text>
</comment>
<dbReference type="FunFam" id="1.10.630.10:FF:000005">
    <property type="entry name" value="cytochrome P450 4F22 isoform X2"/>
    <property type="match status" value="1"/>
</dbReference>
<dbReference type="PANTHER" id="PTHR24291">
    <property type="entry name" value="CYTOCHROME P450 FAMILY 4"/>
    <property type="match status" value="1"/>
</dbReference>
<comment type="subcellular location">
    <subcellularLocation>
        <location evidence="1">Endoplasmic reticulum membrane</location>
    </subcellularLocation>
</comment>
<comment type="similarity">
    <text evidence="2">Belongs to the cytochrome P450 family.</text>
</comment>
<dbReference type="Proteomes" id="UP000322234">
    <property type="component" value="Unassembled WGS sequence"/>
</dbReference>
<dbReference type="PRINTS" id="PR00385">
    <property type="entry name" value="P450"/>
</dbReference>
<accession>A0A6B0RJZ2</accession>
<evidence type="ECO:0000256" key="13">
    <source>
        <dbReference type="SAM" id="MobiDB-lite"/>
    </source>
</evidence>
<dbReference type="InterPro" id="IPR050196">
    <property type="entry name" value="Cytochrome_P450_Monoox"/>
</dbReference>
<evidence type="ECO:0000256" key="7">
    <source>
        <dbReference type="ARBA" id="ARBA00022989"/>
    </source>
</evidence>
<reference evidence="14" key="1">
    <citation type="submission" date="2019-10" db="EMBL/GenBank/DDBJ databases">
        <title>The sequence and de novo assembly of the wild yak genome.</title>
        <authorList>
            <person name="Liu Y."/>
        </authorList>
    </citation>
    <scope>NUCLEOTIDE SEQUENCE [LARGE SCALE GENOMIC DNA]</scope>
    <source>
        <strain evidence="14">WY2019</strain>
    </source>
</reference>
<keyword evidence="8" id="KW-0560">Oxidoreductase</keyword>
<dbReference type="GO" id="GO:0016712">
    <property type="term" value="F:oxidoreductase activity, acting on paired donors, with incorporation or reduction of molecular oxygen, reduced flavin or flavoprotein as one donor, and incorporation of one atom of oxygen"/>
    <property type="evidence" value="ECO:0007669"/>
    <property type="project" value="UniProtKB-ARBA"/>
</dbReference>
<keyword evidence="3 12" id="KW-0349">Heme</keyword>
<dbReference type="AlphaFoldDB" id="A0A6B0RJZ2"/>
<dbReference type="EMBL" id="VBQZ03000044">
    <property type="protein sequence ID" value="MXQ88274.1"/>
    <property type="molecule type" value="Genomic_DNA"/>
</dbReference>
<keyword evidence="9 12" id="KW-0408">Iron</keyword>
<dbReference type="Gene3D" id="1.10.630.10">
    <property type="entry name" value="Cytochrome P450"/>
    <property type="match status" value="4"/>
</dbReference>
<dbReference type="GO" id="GO:0005789">
    <property type="term" value="C:endoplasmic reticulum membrane"/>
    <property type="evidence" value="ECO:0007669"/>
    <property type="project" value="UniProtKB-SubCell"/>
</dbReference>
<evidence type="ECO:0000256" key="11">
    <source>
        <dbReference type="ARBA" id="ARBA00023136"/>
    </source>
</evidence>
<keyword evidence="15" id="KW-1185">Reference proteome</keyword>
<dbReference type="SUPFAM" id="SSF48264">
    <property type="entry name" value="Cytochrome P450"/>
    <property type="match status" value="3"/>
</dbReference>
<keyword evidence="10" id="KW-0503">Monooxygenase</keyword>
<dbReference type="InterPro" id="IPR002401">
    <property type="entry name" value="Cyt_P450_E_grp-I"/>
</dbReference>